<gene>
    <name evidence="1" type="ORF">PMACD_LOCUS15292</name>
</gene>
<keyword evidence="2" id="KW-1185">Reference proteome</keyword>
<dbReference type="EMBL" id="CAJOBZ010000070">
    <property type="protein sequence ID" value="CAF4947165.1"/>
    <property type="molecule type" value="Genomic_DNA"/>
</dbReference>
<evidence type="ECO:0000313" key="2">
    <source>
        <dbReference type="Proteomes" id="UP000663880"/>
    </source>
</evidence>
<name>A0A821XQ85_9NEOP</name>
<organism evidence="1 2">
    <name type="scientific">Pieris macdunnoughi</name>
    <dbReference type="NCBI Taxonomy" id="345717"/>
    <lineage>
        <taxon>Eukaryota</taxon>
        <taxon>Metazoa</taxon>
        <taxon>Ecdysozoa</taxon>
        <taxon>Arthropoda</taxon>
        <taxon>Hexapoda</taxon>
        <taxon>Insecta</taxon>
        <taxon>Pterygota</taxon>
        <taxon>Neoptera</taxon>
        <taxon>Endopterygota</taxon>
        <taxon>Lepidoptera</taxon>
        <taxon>Glossata</taxon>
        <taxon>Ditrysia</taxon>
        <taxon>Papilionoidea</taxon>
        <taxon>Pieridae</taxon>
        <taxon>Pierinae</taxon>
        <taxon>Pieris</taxon>
    </lineage>
</organism>
<evidence type="ECO:0000313" key="1">
    <source>
        <dbReference type="EMBL" id="CAF4947165.1"/>
    </source>
</evidence>
<dbReference type="PANTHER" id="PTHR47272">
    <property type="entry name" value="DDE_TNP_1_7 DOMAIN-CONTAINING PROTEIN"/>
    <property type="match status" value="1"/>
</dbReference>
<proteinExistence type="predicted"/>
<sequence length="196" mass="22815">MCLSGINNNNNSNNLKKIFKLWRNLKTWLDHLKGLSIGTSELLQLIAAILLTAVTWKDNKAVIFLSSYVGAEPVSQVERFDKANKTRSRFLTHILYRNTMPIWAEWTSWTASLLLQLYSVTNEEGPAPVPMLKWKLKPKKGEGLFNMFHIRTDNVGHWPDWCKMPRCKGYTRTRCEKCRVALCLTKSKHCFKEFYM</sequence>
<comment type="caution">
    <text evidence="1">The sequence shown here is derived from an EMBL/GenBank/DDBJ whole genome shotgun (WGS) entry which is preliminary data.</text>
</comment>
<reference evidence="1" key="1">
    <citation type="submission" date="2021-02" db="EMBL/GenBank/DDBJ databases">
        <authorList>
            <person name="Steward A R."/>
        </authorList>
    </citation>
    <scope>NUCLEOTIDE SEQUENCE</scope>
</reference>
<accession>A0A821XQ85</accession>
<dbReference type="Proteomes" id="UP000663880">
    <property type="component" value="Unassembled WGS sequence"/>
</dbReference>
<protein>
    <submittedName>
        <fullName evidence="1">Uncharacterized protein</fullName>
    </submittedName>
</protein>
<dbReference type="PANTHER" id="PTHR47272:SF1">
    <property type="entry name" value="PIGGYBAC TRANSPOSABLE ELEMENT-DERIVED PROTEIN 3-LIKE"/>
    <property type="match status" value="1"/>
</dbReference>
<dbReference type="AlphaFoldDB" id="A0A821XQ85"/>